<name>A0A066Z5M1_9ACTN</name>
<feature type="region of interest" description="Disordered" evidence="1">
    <location>
        <begin position="34"/>
        <end position="55"/>
    </location>
</feature>
<comment type="caution">
    <text evidence="2">The sequence shown here is derived from an EMBL/GenBank/DDBJ whole genome shotgun (WGS) entry which is preliminary data.</text>
</comment>
<dbReference type="OrthoDB" id="4350891at2"/>
<evidence type="ECO:0000313" key="2">
    <source>
        <dbReference type="EMBL" id="KDN85621.1"/>
    </source>
</evidence>
<protein>
    <submittedName>
        <fullName evidence="2">Uncharacterized protein</fullName>
    </submittedName>
</protein>
<dbReference type="Proteomes" id="UP000027178">
    <property type="component" value="Unassembled WGS sequence"/>
</dbReference>
<dbReference type="AlphaFoldDB" id="A0A066Z5M1"/>
<evidence type="ECO:0000313" key="3">
    <source>
        <dbReference type="Proteomes" id="UP000027178"/>
    </source>
</evidence>
<gene>
    <name evidence="2" type="ORF">KCH_26380</name>
</gene>
<dbReference type="HOGENOM" id="CLU_2105714_0_0_11"/>
<organism evidence="2 3">
    <name type="scientific">Kitasatospora cheerisanensis KCTC 2395</name>
    <dbReference type="NCBI Taxonomy" id="1348663"/>
    <lineage>
        <taxon>Bacteria</taxon>
        <taxon>Bacillati</taxon>
        <taxon>Actinomycetota</taxon>
        <taxon>Actinomycetes</taxon>
        <taxon>Kitasatosporales</taxon>
        <taxon>Streptomycetaceae</taxon>
        <taxon>Kitasatospora</taxon>
    </lineage>
</organism>
<dbReference type="RefSeq" id="WP_035862596.1">
    <property type="nucleotide sequence ID" value="NZ_KK853997.1"/>
</dbReference>
<keyword evidence="3" id="KW-1185">Reference proteome</keyword>
<sequence>MSTYAANDAADPEAYDRLMRERYGPLAALDWESACPPPLSPAPPRHRKYSRRWPDPEAAQHRELLDLALRTRQQKMKASVIPEPDRTPPVPGAIWCNSCDSWCDPISNLCRCNDQ</sequence>
<proteinExistence type="predicted"/>
<evidence type="ECO:0000256" key="1">
    <source>
        <dbReference type="SAM" id="MobiDB-lite"/>
    </source>
</evidence>
<dbReference type="PATRIC" id="fig|1348663.4.peg.2543"/>
<accession>A0A066Z5M1</accession>
<reference evidence="2 3" key="1">
    <citation type="submission" date="2014-05" db="EMBL/GenBank/DDBJ databases">
        <title>Draft Genome Sequence of Kitasatospora cheerisanensis KCTC 2395.</title>
        <authorList>
            <person name="Nam D.H."/>
        </authorList>
    </citation>
    <scope>NUCLEOTIDE SEQUENCE [LARGE SCALE GENOMIC DNA]</scope>
    <source>
        <strain evidence="2 3">KCTC 2395</strain>
    </source>
</reference>
<dbReference type="EMBL" id="JNBY01000081">
    <property type="protein sequence ID" value="KDN85621.1"/>
    <property type="molecule type" value="Genomic_DNA"/>
</dbReference>